<accession>A0AAE7V4Z0</accession>
<protein>
    <submittedName>
        <fullName evidence="1">Uncharacterized protein</fullName>
    </submittedName>
</protein>
<proteinExistence type="predicted"/>
<name>A0AAE7V4Z0_9CAUD</name>
<evidence type="ECO:0000313" key="1">
    <source>
        <dbReference type="EMBL" id="QWM90973.1"/>
    </source>
</evidence>
<keyword evidence="2" id="KW-1185">Reference proteome</keyword>
<organism evidence="1 2">
    <name type="scientific">uncultured phage cr150_1</name>
    <dbReference type="NCBI Taxonomy" id="2986413"/>
    <lineage>
        <taxon>Viruses</taxon>
        <taxon>Duplodnaviria</taxon>
        <taxon>Heunggongvirae</taxon>
        <taxon>Uroviricota</taxon>
        <taxon>Caudoviricetes</taxon>
        <taxon>Crassvirales</taxon>
        <taxon>Suoliviridae</taxon>
        <taxon>Loutivirinae</taxon>
        <taxon>Blohavirus</taxon>
        <taxon>Blohavirus faecalis</taxon>
    </lineage>
</organism>
<dbReference type="GeneID" id="75687411"/>
<dbReference type="RefSeq" id="YP_010509913.1">
    <property type="nucleotide sequence ID" value="NC_067213.1"/>
</dbReference>
<sequence>MKYRIDAYKKGGAVKQGTKLLDNIDEAIKLAYAVANHYKCYTRIARV</sequence>
<evidence type="ECO:0000313" key="2">
    <source>
        <dbReference type="Proteomes" id="UP000827937"/>
    </source>
</evidence>
<dbReference type="KEGG" id="vg:75687411"/>
<dbReference type="EMBL" id="MZ130495">
    <property type="protein sequence ID" value="QWM90973.1"/>
    <property type="molecule type" value="Genomic_DNA"/>
</dbReference>
<reference evidence="1 2" key="1">
    <citation type="submission" date="2021-04" db="EMBL/GenBank/DDBJ databases">
        <authorList>
            <person name="Shkoporov A.N."/>
            <person name="Stockdale S.R."/>
            <person name="Guerin E."/>
            <person name="Ross R.P."/>
            <person name="Hill C."/>
        </authorList>
    </citation>
    <scope>NUCLEOTIDE SEQUENCE [LARGE SCALE GENOMIC DNA]</scope>
    <source>
        <strain evidence="2">cr150_1</strain>
    </source>
</reference>
<dbReference type="Proteomes" id="UP000827937">
    <property type="component" value="Segment"/>
</dbReference>
<gene>
    <name evidence="1" type="primary">gp_73474</name>
</gene>